<dbReference type="AlphaFoldDB" id="A0A6L2LTI0"/>
<protein>
    <submittedName>
        <fullName evidence="1">Phospholipase-like protein</fullName>
    </submittedName>
</protein>
<reference evidence="1" key="1">
    <citation type="journal article" date="2019" name="Sci. Rep.">
        <title>Draft genome of Tanacetum cinerariifolium, the natural source of mosquito coil.</title>
        <authorList>
            <person name="Yamashiro T."/>
            <person name="Shiraishi A."/>
            <person name="Satake H."/>
            <person name="Nakayama K."/>
        </authorList>
    </citation>
    <scope>NUCLEOTIDE SEQUENCE</scope>
</reference>
<dbReference type="PANTHER" id="PTHR48449">
    <property type="entry name" value="DUF1985 DOMAIN-CONTAINING PROTEIN"/>
    <property type="match status" value="1"/>
</dbReference>
<accession>A0A6L2LTI0</accession>
<name>A0A6L2LTI0_TANCI</name>
<evidence type="ECO:0000313" key="1">
    <source>
        <dbReference type="EMBL" id="GEU64449.1"/>
    </source>
</evidence>
<proteinExistence type="predicted"/>
<dbReference type="EMBL" id="BKCJ010005022">
    <property type="protein sequence ID" value="GEU64449.1"/>
    <property type="molecule type" value="Genomic_DNA"/>
</dbReference>
<sequence length="346" mass="39748">MSDGMNEQKVHDRVHETYDSDLAVECLDDDTEIVPLTYHLAGFIPLRRRVFDSARDGHPITAKMLEDKIKNKQFFTIKDKDAISLCLLAILELVLLGQEPRHNVPEWCLRLVNDRDGWDLYPWGSYVWLTLYRSLKDANVRRWLVSYTTPVEEDGDKHKYMLHSFTRAFKRFPQGGPTMFPMPTPRPQQGFVSWSAPYHVIVDPRGEYGSSHIRDVGGVIQILLSHQKKRSDKSKNMVRNAKVLAFDLGNAVVDDNLVDDEVVITGARDTDECIWYTNVDPNKSYGSVLVNMSGYYNLDEPEKKGWLSDDQINCWMELVIRSGNMELVIKIYVSNTKFQTGDIIGK</sequence>
<comment type="caution">
    <text evidence="1">The sequence shown here is derived from an EMBL/GenBank/DDBJ whole genome shotgun (WGS) entry which is preliminary data.</text>
</comment>
<gene>
    <name evidence="1" type="ORF">Tci_036427</name>
</gene>
<organism evidence="1">
    <name type="scientific">Tanacetum cinerariifolium</name>
    <name type="common">Dalmatian daisy</name>
    <name type="synonym">Chrysanthemum cinerariifolium</name>
    <dbReference type="NCBI Taxonomy" id="118510"/>
    <lineage>
        <taxon>Eukaryota</taxon>
        <taxon>Viridiplantae</taxon>
        <taxon>Streptophyta</taxon>
        <taxon>Embryophyta</taxon>
        <taxon>Tracheophyta</taxon>
        <taxon>Spermatophyta</taxon>
        <taxon>Magnoliopsida</taxon>
        <taxon>eudicotyledons</taxon>
        <taxon>Gunneridae</taxon>
        <taxon>Pentapetalae</taxon>
        <taxon>asterids</taxon>
        <taxon>campanulids</taxon>
        <taxon>Asterales</taxon>
        <taxon>Asteraceae</taxon>
        <taxon>Asteroideae</taxon>
        <taxon>Anthemideae</taxon>
        <taxon>Anthemidinae</taxon>
        <taxon>Tanacetum</taxon>
    </lineage>
</organism>
<dbReference type="PANTHER" id="PTHR48449:SF1">
    <property type="entry name" value="DUF1985 DOMAIN-CONTAINING PROTEIN"/>
    <property type="match status" value="1"/>
</dbReference>